<evidence type="ECO:0000313" key="1">
    <source>
        <dbReference type="EMBL" id="KAK2960652.1"/>
    </source>
</evidence>
<gene>
    <name evidence="1" type="ORF">BLNAU_4307</name>
</gene>
<keyword evidence="2" id="KW-1185">Reference proteome</keyword>
<sequence>MNWEREEIDLLVSSTYSSSYPSTLGCGDSSLYCLIYIVLTFNILPIGSRIISRQCSHNPCQQEYHHKNIHVILLEIILYLTRSALAPQSSPNSHRSSTLIKDDIIHQNKNLSASLYHCQHLFMIRRILSSNIADLVHTIPNDHNSRLQQNSQSSRSPLFFVPIVIEDTERIEVEISSWDFLSSASDPLLSFPRFNVFRAKFPKITSSELFASCKSEIAIETKTRQLRRQRIEKGGGSKLLNIAQLSTGQPKLKRNRS</sequence>
<accession>A0ABQ9YAA4</accession>
<dbReference type="Proteomes" id="UP001281761">
    <property type="component" value="Unassembled WGS sequence"/>
</dbReference>
<dbReference type="PROSITE" id="PS51257">
    <property type="entry name" value="PROKAR_LIPOPROTEIN"/>
    <property type="match status" value="1"/>
</dbReference>
<proteinExistence type="predicted"/>
<protein>
    <submittedName>
        <fullName evidence="1">Uncharacterized protein</fullName>
    </submittedName>
</protein>
<comment type="caution">
    <text evidence="1">The sequence shown here is derived from an EMBL/GenBank/DDBJ whole genome shotgun (WGS) entry which is preliminary data.</text>
</comment>
<organism evidence="1 2">
    <name type="scientific">Blattamonas nauphoetae</name>
    <dbReference type="NCBI Taxonomy" id="2049346"/>
    <lineage>
        <taxon>Eukaryota</taxon>
        <taxon>Metamonada</taxon>
        <taxon>Preaxostyla</taxon>
        <taxon>Oxymonadida</taxon>
        <taxon>Blattamonas</taxon>
    </lineage>
</organism>
<reference evidence="1 2" key="1">
    <citation type="journal article" date="2022" name="bioRxiv">
        <title>Genomics of Preaxostyla Flagellates Illuminates Evolutionary Transitions and the Path Towards Mitochondrial Loss.</title>
        <authorList>
            <person name="Novak L.V.F."/>
            <person name="Treitli S.C."/>
            <person name="Pyrih J."/>
            <person name="Halakuc P."/>
            <person name="Pipaliya S.V."/>
            <person name="Vacek V."/>
            <person name="Brzon O."/>
            <person name="Soukal P."/>
            <person name="Eme L."/>
            <person name="Dacks J.B."/>
            <person name="Karnkowska A."/>
            <person name="Elias M."/>
            <person name="Hampl V."/>
        </authorList>
    </citation>
    <scope>NUCLEOTIDE SEQUENCE [LARGE SCALE GENOMIC DNA]</scope>
    <source>
        <strain evidence="1">NAU3</strain>
        <tissue evidence="1">Gut</tissue>
    </source>
</reference>
<name>A0ABQ9YAA4_9EUKA</name>
<evidence type="ECO:0000313" key="2">
    <source>
        <dbReference type="Proteomes" id="UP001281761"/>
    </source>
</evidence>
<dbReference type="EMBL" id="JARBJD010000021">
    <property type="protein sequence ID" value="KAK2960652.1"/>
    <property type="molecule type" value="Genomic_DNA"/>
</dbReference>